<organism evidence="1 2">
    <name type="scientific">Trematosphaeria pertusa</name>
    <dbReference type="NCBI Taxonomy" id="390896"/>
    <lineage>
        <taxon>Eukaryota</taxon>
        <taxon>Fungi</taxon>
        <taxon>Dikarya</taxon>
        <taxon>Ascomycota</taxon>
        <taxon>Pezizomycotina</taxon>
        <taxon>Dothideomycetes</taxon>
        <taxon>Pleosporomycetidae</taxon>
        <taxon>Pleosporales</taxon>
        <taxon>Massarineae</taxon>
        <taxon>Trematosphaeriaceae</taxon>
        <taxon>Trematosphaeria</taxon>
    </lineage>
</organism>
<accession>A0A6A6J6H6</accession>
<evidence type="ECO:0000313" key="1">
    <source>
        <dbReference type="EMBL" id="KAF2257093.1"/>
    </source>
</evidence>
<reference evidence="1" key="1">
    <citation type="journal article" date="2020" name="Stud. Mycol.">
        <title>101 Dothideomycetes genomes: a test case for predicting lifestyles and emergence of pathogens.</title>
        <authorList>
            <person name="Haridas S."/>
            <person name="Albert R."/>
            <person name="Binder M."/>
            <person name="Bloem J."/>
            <person name="Labutti K."/>
            <person name="Salamov A."/>
            <person name="Andreopoulos B."/>
            <person name="Baker S."/>
            <person name="Barry K."/>
            <person name="Bills G."/>
            <person name="Bluhm B."/>
            <person name="Cannon C."/>
            <person name="Castanera R."/>
            <person name="Culley D."/>
            <person name="Daum C."/>
            <person name="Ezra D."/>
            <person name="Gonzalez J."/>
            <person name="Henrissat B."/>
            <person name="Kuo A."/>
            <person name="Liang C."/>
            <person name="Lipzen A."/>
            <person name="Lutzoni F."/>
            <person name="Magnuson J."/>
            <person name="Mondo S."/>
            <person name="Nolan M."/>
            <person name="Ohm R."/>
            <person name="Pangilinan J."/>
            <person name="Park H.-J."/>
            <person name="Ramirez L."/>
            <person name="Alfaro M."/>
            <person name="Sun H."/>
            <person name="Tritt A."/>
            <person name="Yoshinaga Y."/>
            <person name="Zwiers L.-H."/>
            <person name="Turgeon B."/>
            <person name="Goodwin S."/>
            <person name="Spatafora J."/>
            <person name="Crous P."/>
            <person name="Grigoriev I."/>
        </authorList>
    </citation>
    <scope>NUCLEOTIDE SEQUENCE</scope>
    <source>
        <strain evidence="1">CBS 122368</strain>
    </source>
</reference>
<gene>
    <name evidence="1" type="ORF">BU26DRAFT_499650</name>
</gene>
<name>A0A6A6J6H6_9PLEO</name>
<dbReference type="EMBL" id="ML987189">
    <property type="protein sequence ID" value="KAF2257093.1"/>
    <property type="molecule type" value="Genomic_DNA"/>
</dbReference>
<keyword evidence="2" id="KW-1185">Reference proteome</keyword>
<sequence length="274" mass="30977">MCQLQEVKYSCGHVRKTLLQACATAKRLGPTPRSRAPSYCVNGLEVIQGVKAEGSCGRGANGYTCYENQALAPLRQRIGAIERELARLSDRVANVHRVLESEIRPVYDWERVARTGYDVEEMKQRQVTLLTEILPERLAYWRAIVTHVSKQITAATNMTFKTLLEKIGSRVDNIPVSKLDLELWDEWISYDDNGDPIDIQPEFAVLEQVWERMHGLANEEAKMIEDVAATCCLEAIGWNPPQLEDEGERSLLYIALTSRIVHPVRETEAQATPL</sequence>
<dbReference type="Proteomes" id="UP000800094">
    <property type="component" value="Unassembled WGS sequence"/>
</dbReference>
<dbReference type="AlphaFoldDB" id="A0A6A6J6H6"/>
<evidence type="ECO:0000313" key="2">
    <source>
        <dbReference type="Proteomes" id="UP000800094"/>
    </source>
</evidence>
<dbReference type="OrthoDB" id="3799206at2759"/>
<protein>
    <submittedName>
        <fullName evidence="1">Uncharacterized protein</fullName>
    </submittedName>
</protein>
<proteinExistence type="predicted"/>
<dbReference type="GeneID" id="54579755"/>
<dbReference type="RefSeq" id="XP_033692097.1">
    <property type="nucleotide sequence ID" value="XM_033826425.1"/>
</dbReference>